<protein>
    <submittedName>
        <fullName evidence="2">Os01g0126000 protein</fullName>
    </submittedName>
</protein>
<dbReference type="InParanoid" id="A0A0P0UXZ4"/>
<evidence type="ECO:0000313" key="2">
    <source>
        <dbReference type="EMBL" id="BAS70175.1"/>
    </source>
</evidence>
<accession>A0A0P0UXZ4</accession>
<gene>
    <name evidence="2" type="ordered locus">Os01g0126000</name>
    <name evidence="2" type="ORF">OSNPB_010126000</name>
</gene>
<dbReference type="eggNOG" id="ENOG502R782">
    <property type="taxonomic scope" value="Eukaryota"/>
</dbReference>
<organism evidence="2 3">
    <name type="scientific">Oryza sativa subsp. japonica</name>
    <name type="common">Rice</name>
    <dbReference type="NCBI Taxonomy" id="39947"/>
    <lineage>
        <taxon>Eukaryota</taxon>
        <taxon>Viridiplantae</taxon>
        <taxon>Streptophyta</taxon>
        <taxon>Embryophyta</taxon>
        <taxon>Tracheophyta</taxon>
        <taxon>Spermatophyta</taxon>
        <taxon>Magnoliopsida</taxon>
        <taxon>Liliopsida</taxon>
        <taxon>Poales</taxon>
        <taxon>Poaceae</taxon>
        <taxon>BOP clade</taxon>
        <taxon>Oryzoideae</taxon>
        <taxon>Oryzeae</taxon>
        <taxon>Oryzinae</taxon>
        <taxon>Oryza</taxon>
        <taxon>Oryza sativa</taxon>
    </lineage>
</organism>
<feature type="region of interest" description="Disordered" evidence="1">
    <location>
        <begin position="107"/>
        <end position="137"/>
    </location>
</feature>
<dbReference type="PaxDb" id="39947-A0A0P0UXZ4"/>
<dbReference type="EMBL" id="AP014957">
    <property type="protein sequence ID" value="BAS70175.1"/>
    <property type="molecule type" value="Genomic_DNA"/>
</dbReference>
<dbReference type="Gramene" id="Os01t0126000-01">
    <property type="protein sequence ID" value="Os01t0126000-01"/>
    <property type="gene ID" value="Os01g0126000"/>
</dbReference>
<evidence type="ECO:0000313" key="3">
    <source>
        <dbReference type="Proteomes" id="UP000059680"/>
    </source>
</evidence>
<name>A0A0P0UXZ4_ORYSJ</name>
<evidence type="ECO:0000256" key="1">
    <source>
        <dbReference type="SAM" id="MobiDB-lite"/>
    </source>
</evidence>
<reference evidence="2 3" key="2">
    <citation type="journal article" date="2013" name="Plant Cell Physiol.">
        <title>Rice Annotation Project Database (RAP-DB): an integrative and interactive database for rice genomics.</title>
        <authorList>
            <person name="Sakai H."/>
            <person name="Lee S.S."/>
            <person name="Tanaka T."/>
            <person name="Numa H."/>
            <person name="Kim J."/>
            <person name="Kawahara Y."/>
            <person name="Wakimoto H."/>
            <person name="Yang C.C."/>
            <person name="Iwamoto M."/>
            <person name="Abe T."/>
            <person name="Yamada Y."/>
            <person name="Muto A."/>
            <person name="Inokuchi H."/>
            <person name="Ikemura T."/>
            <person name="Matsumoto T."/>
            <person name="Sasaki T."/>
            <person name="Itoh T."/>
        </authorList>
    </citation>
    <scope>NUCLEOTIDE SEQUENCE [LARGE SCALE GENOMIC DNA]</scope>
    <source>
        <strain evidence="3">cv. Nipponbare</strain>
    </source>
</reference>
<reference evidence="2 3" key="3">
    <citation type="journal article" date="2013" name="Rice">
        <title>Improvement of the Oryza sativa Nipponbare reference genome using next generation sequence and optical map data.</title>
        <authorList>
            <person name="Kawahara Y."/>
            <person name="de la Bastide M."/>
            <person name="Hamilton J.P."/>
            <person name="Kanamori H."/>
            <person name="McCombie W.R."/>
            <person name="Ouyang S."/>
            <person name="Schwartz D.C."/>
            <person name="Tanaka T."/>
            <person name="Wu J."/>
            <person name="Zhou S."/>
            <person name="Childs K.L."/>
            <person name="Davidson R.M."/>
            <person name="Lin H."/>
            <person name="Quesada-Ocampo L."/>
            <person name="Vaillancourt B."/>
            <person name="Sakai H."/>
            <person name="Lee S.S."/>
            <person name="Kim J."/>
            <person name="Numa H."/>
            <person name="Itoh T."/>
            <person name="Buell C.R."/>
            <person name="Matsumoto T."/>
        </authorList>
    </citation>
    <scope>NUCLEOTIDE SEQUENCE [LARGE SCALE GENOMIC DNA]</scope>
    <source>
        <strain evidence="3">cv. Nipponbare</strain>
    </source>
</reference>
<dbReference type="Proteomes" id="UP000059680">
    <property type="component" value="Chromosome 1"/>
</dbReference>
<proteinExistence type="predicted"/>
<reference evidence="3" key="1">
    <citation type="journal article" date="2005" name="Nature">
        <title>The map-based sequence of the rice genome.</title>
        <authorList>
            <consortium name="International rice genome sequencing project (IRGSP)"/>
            <person name="Matsumoto T."/>
            <person name="Wu J."/>
            <person name="Kanamori H."/>
            <person name="Katayose Y."/>
            <person name="Fujisawa M."/>
            <person name="Namiki N."/>
            <person name="Mizuno H."/>
            <person name="Yamamoto K."/>
            <person name="Antonio B.A."/>
            <person name="Baba T."/>
            <person name="Sakata K."/>
            <person name="Nagamura Y."/>
            <person name="Aoki H."/>
            <person name="Arikawa K."/>
            <person name="Arita K."/>
            <person name="Bito T."/>
            <person name="Chiden Y."/>
            <person name="Fujitsuka N."/>
            <person name="Fukunaka R."/>
            <person name="Hamada M."/>
            <person name="Harada C."/>
            <person name="Hayashi A."/>
            <person name="Hijishita S."/>
            <person name="Honda M."/>
            <person name="Hosokawa S."/>
            <person name="Ichikawa Y."/>
            <person name="Idonuma A."/>
            <person name="Iijima M."/>
            <person name="Ikeda M."/>
            <person name="Ikeno M."/>
            <person name="Ito K."/>
            <person name="Ito S."/>
            <person name="Ito T."/>
            <person name="Ito Y."/>
            <person name="Ito Y."/>
            <person name="Iwabuchi A."/>
            <person name="Kamiya K."/>
            <person name="Karasawa W."/>
            <person name="Kurita K."/>
            <person name="Katagiri S."/>
            <person name="Kikuta A."/>
            <person name="Kobayashi H."/>
            <person name="Kobayashi N."/>
            <person name="Machita K."/>
            <person name="Maehara T."/>
            <person name="Masukawa M."/>
            <person name="Mizubayashi T."/>
            <person name="Mukai Y."/>
            <person name="Nagasaki H."/>
            <person name="Nagata Y."/>
            <person name="Naito S."/>
            <person name="Nakashima M."/>
            <person name="Nakama Y."/>
            <person name="Nakamichi Y."/>
            <person name="Nakamura M."/>
            <person name="Meguro A."/>
            <person name="Negishi M."/>
            <person name="Ohta I."/>
            <person name="Ohta T."/>
            <person name="Okamoto M."/>
            <person name="Ono N."/>
            <person name="Saji S."/>
            <person name="Sakaguchi M."/>
            <person name="Sakai K."/>
            <person name="Shibata M."/>
            <person name="Shimokawa T."/>
            <person name="Song J."/>
            <person name="Takazaki Y."/>
            <person name="Terasawa K."/>
            <person name="Tsugane M."/>
            <person name="Tsuji K."/>
            <person name="Ueda S."/>
            <person name="Waki K."/>
            <person name="Yamagata H."/>
            <person name="Yamamoto M."/>
            <person name="Yamamoto S."/>
            <person name="Yamane H."/>
            <person name="Yoshiki S."/>
            <person name="Yoshihara R."/>
            <person name="Yukawa K."/>
            <person name="Zhong H."/>
            <person name="Yano M."/>
            <person name="Yuan Q."/>
            <person name="Ouyang S."/>
            <person name="Liu J."/>
            <person name="Jones K.M."/>
            <person name="Gansberger K."/>
            <person name="Moffat K."/>
            <person name="Hill J."/>
            <person name="Bera J."/>
            <person name="Fadrosh D."/>
            <person name="Jin S."/>
            <person name="Johri S."/>
            <person name="Kim M."/>
            <person name="Overton L."/>
            <person name="Reardon M."/>
            <person name="Tsitrin T."/>
            <person name="Vuong H."/>
            <person name="Weaver B."/>
            <person name="Ciecko A."/>
            <person name="Tallon L."/>
            <person name="Jackson J."/>
            <person name="Pai G."/>
            <person name="Aken S.V."/>
            <person name="Utterback T."/>
            <person name="Reidmuller S."/>
            <person name="Feldblyum T."/>
            <person name="Hsiao J."/>
            <person name="Zismann V."/>
            <person name="Iobst S."/>
            <person name="de Vazeille A.R."/>
            <person name="Buell C.R."/>
            <person name="Ying K."/>
            <person name="Li Y."/>
            <person name="Lu T."/>
            <person name="Huang Y."/>
            <person name="Zhao Q."/>
            <person name="Feng Q."/>
            <person name="Zhang L."/>
            <person name="Zhu J."/>
            <person name="Weng Q."/>
            <person name="Mu J."/>
            <person name="Lu Y."/>
            <person name="Fan D."/>
            <person name="Liu Y."/>
            <person name="Guan J."/>
            <person name="Zhang Y."/>
            <person name="Yu S."/>
            <person name="Liu X."/>
            <person name="Zhang Y."/>
            <person name="Hong G."/>
            <person name="Han B."/>
            <person name="Choisne N."/>
            <person name="Demange N."/>
            <person name="Orjeda G."/>
            <person name="Samain S."/>
            <person name="Cattolico L."/>
            <person name="Pelletier E."/>
            <person name="Couloux A."/>
            <person name="Segurens B."/>
            <person name="Wincker P."/>
            <person name="D'Hont A."/>
            <person name="Scarpelli C."/>
            <person name="Weissenbach J."/>
            <person name="Salanoubat M."/>
            <person name="Quetier F."/>
            <person name="Yu Y."/>
            <person name="Kim H.R."/>
            <person name="Rambo T."/>
            <person name="Currie J."/>
            <person name="Collura K."/>
            <person name="Luo M."/>
            <person name="Yang T."/>
            <person name="Ammiraju J.S.S."/>
            <person name="Engler F."/>
            <person name="Soderlund C."/>
            <person name="Wing R.A."/>
            <person name="Palmer L.E."/>
            <person name="de la Bastide M."/>
            <person name="Spiegel L."/>
            <person name="Nascimento L."/>
            <person name="Zutavern T."/>
            <person name="O'Shaughnessy A."/>
            <person name="Dike S."/>
            <person name="Dedhia N."/>
            <person name="Preston R."/>
            <person name="Balija V."/>
            <person name="McCombie W.R."/>
            <person name="Chow T."/>
            <person name="Chen H."/>
            <person name="Chung M."/>
            <person name="Chen C."/>
            <person name="Shaw J."/>
            <person name="Wu H."/>
            <person name="Hsiao K."/>
            <person name="Chao Y."/>
            <person name="Chu M."/>
            <person name="Cheng C."/>
            <person name="Hour A."/>
            <person name="Lee P."/>
            <person name="Lin S."/>
            <person name="Lin Y."/>
            <person name="Liou J."/>
            <person name="Liu S."/>
            <person name="Hsing Y."/>
            <person name="Raghuvanshi S."/>
            <person name="Mohanty A."/>
            <person name="Bharti A.K."/>
            <person name="Gaur A."/>
            <person name="Gupta V."/>
            <person name="Kumar D."/>
            <person name="Ravi V."/>
            <person name="Vij S."/>
            <person name="Kapur A."/>
            <person name="Khurana P."/>
            <person name="Khurana P."/>
            <person name="Khurana J.P."/>
            <person name="Tyagi A.K."/>
            <person name="Gaikwad K."/>
            <person name="Singh A."/>
            <person name="Dalal V."/>
            <person name="Srivastava S."/>
            <person name="Dixit A."/>
            <person name="Pal A.K."/>
            <person name="Ghazi I.A."/>
            <person name="Yadav M."/>
            <person name="Pandit A."/>
            <person name="Bhargava A."/>
            <person name="Sureshbabu K."/>
            <person name="Batra K."/>
            <person name="Sharma T.R."/>
            <person name="Mohapatra T."/>
            <person name="Singh N.K."/>
            <person name="Messing J."/>
            <person name="Nelson A.B."/>
            <person name="Fuks G."/>
            <person name="Kavchok S."/>
            <person name="Keizer G."/>
            <person name="Linton E."/>
            <person name="Llaca V."/>
            <person name="Song R."/>
            <person name="Tanyolac B."/>
            <person name="Young S."/>
            <person name="Ho-Il K."/>
            <person name="Hahn J.H."/>
            <person name="Sangsakoo G."/>
            <person name="Vanavichit A."/>
            <person name="de Mattos Luiz.A.T."/>
            <person name="Zimmer P.D."/>
            <person name="Malone G."/>
            <person name="Dellagostin O."/>
            <person name="de Oliveira A.C."/>
            <person name="Bevan M."/>
            <person name="Bancroft I."/>
            <person name="Minx P."/>
            <person name="Cordum H."/>
            <person name="Wilson R."/>
            <person name="Cheng Z."/>
            <person name="Jin W."/>
            <person name="Jiang J."/>
            <person name="Leong S.A."/>
            <person name="Iwama H."/>
            <person name="Gojobori T."/>
            <person name="Itoh T."/>
            <person name="Niimura Y."/>
            <person name="Fujii Y."/>
            <person name="Habara T."/>
            <person name="Sakai H."/>
            <person name="Sato Y."/>
            <person name="Wilson G."/>
            <person name="Kumar K."/>
            <person name="McCouch S."/>
            <person name="Juretic N."/>
            <person name="Hoen D."/>
            <person name="Wright S."/>
            <person name="Bruskiewich R."/>
            <person name="Bureau T."/>
            <person name="Miyao A."/>
            <person name="Hirochika H."/>
            <person name="Nishikawa T."/>
            <person name="Kadowaki K."/>
            <person name="Sugiura M."/>
            <person name="Burr B."/>
            <person name="Sasaki T."/>
        </authorList>
    </citation>
    <scope>NUCLEOTIDE SEQUENCE [LARGE SCALE GENOMIC DNA]</scope>
    <source>
        <strain evidence="3">cv. Nipponbare</strain>
    </source>
</reference>
<keyword evidence="3" id="KW-1185">Reference proteome</keyword>
<sequence length="137" mass="13737">DGAVGVEAPVGEHEDAVELIAAGEAERRLHRRVADDVGAEESGEEVGAGEAEGVVVVPEHAGGLRVGVGVRRRRPRRAGLAEAGGEPGEGAAIGLRRVGAAVEVDDGGDAAAARDGGGHGGVPREDVARGEVVLPRH</sequence>
<dbReference type="AlphaFoldDB" id="A0A0P0UXZ4"/>
<feature type="non-terminal residue" evidence="2">
    <location>
        <position position="1"/>
    </location>
</feature>